<evidence type="ECO:0000256" key="2">
    <source>
        <dbReference type="ARBA" id="ARBA00022630"/>
    </source>
</evidence>
<dbReference type="Gene3D" id="1.10.8.260">
    <property type="entry name" value="HI0933 insert domain-like"/>
    <property type="match status" value="1"/>
</dbReference>
<dbReference type="RefSeq" id="WP_285576059.1">
    <property type="nucleotide sequence ID" value="NZ_BSDE01000005.1"/>
</dbReference>
<protein>
    <submittedName>
        <fullName evidence="6">Aminoacetone oxidase family FAD-binding enzyme</fullName>
    </submittedName>
</protein>
<dbReference type="InterPro" id="IPR057661">
    <property type="entry name" value="RsdA/BaiN/AoA(So)_Rossmann"/>
</dbReference>
<sequence>MRQGDGTHAAQGAWDVAVVGGGPAGLLAAGRAAMLGARVLLLEKMEKPARKLRITGKGRANITNMKPLEAHLQEIHPEPRFLRQAFQAFFNRDVIALFEAQGVATRVERGERVFPASGQAWDVADALVAWAEAQGVEILPHARVAELVIHEGAVSGLRVQLRGSTAPRIIEARCVILATGGQSYPGTGSTGDGFHFAEATGHRVEAPRPALVRIETRPAHEGAQGLILKNVETTLWIDGKKQVGEFGEVEFTAKGLAGASVLRLSRRIVEAKAADRKVEVTLDLKPALDLAKLEARLLRELEALRGGSCRHLLRALLPLALVDVFCERLGLEPVGPMTQLQGSKRKKLLGLLKEMRFEVTGHGGWEEAIVTAGGVSLKDIDPRTLASRKIPNLYFAGEVINLDANTGGYNLQIAFSTGWLAGESAARKAIEASPKAH</sequence>
<dbReference type="Pfam" id="PF22780">
    <property type="entry name" value="HI0933_like_1st"/>
    <property type="match status" value="1"/>
</dbReference>
<dbReference type="InterPro" id="IPR036188">
    <property type="entry name" value="FAD/NAD-bd_sf"/>
</dbReference>
<keyword evidence="3" id="KW-0274">FAD</keyword>
<organism evidence="6 7">
    <name type="scientific">Geothrix limicola</name>
    <dbReference type="NCBI Taxonomy" id="2927978"/>
    <lineage>
        <taxon>Bacteria</taxon>
        <taxon>Pseudomonadati</taxon>
        <taxon>Acidobacteriota</taxon>
        <taxon>Holophagae</taxon>
        <taxon>Holophagales</taxon>
        <taxon>Holophagaceae</taxon>
        <taxon>Geothrix</taxon>
    </lineage>
</organism>
<evidence type="ECO:0000259" key="5">
    <source>
        <dbReference type="Pfam" id="PF22780"/>
    </source>
</evidence>
<evidence type="ECO:0000256" key="3">
    <source>
        <dbReference type="ARBA" id="ARBA00022827"/>
    </source>
</evidence>
<name>A0ABQ5QGX6_9BACT</name>
<evidence type="ECO:0000313" key="6">
    <source>
        <dbReference type="EMBL" id="GLH74125.1"/>
    </source>
</evidence>
<comment type="cofactor">
    <cofactor evidence="1">
        <name>FAD</name>
        <dbReference type="ChEBI" id="CHEBI:57692"/>
    </cofactor>
</comment>
<dbReference type="EMBL" id="BSDE01000005">
    <property type="protein sequence ID" value="GLH74125.1"/>
    <property type="molecule type" value="Genomic_DNA"/>
</dbReference>
<dbReference type="Pfam" id="PF03486">
    <property type="entry name" value="HI0933_like"/>
    <property type="match status" value="1"/>
</dbReference>
<dbReference type="InterPro" id="IPR023166">
    <property type="entry name" value="BaiN-like_dom_sf"/>
</dbReference>
<feature type="domain" description="RsdA/BaiN/AoA(So)-like Rossmann fold-like" evidence="4">
    <location>
        <begin position="15"/>
        <end position="423"/>
    </location>
</feature>
<comment type="caution">
    <text evidence="6">The sequence shown here is derived from an EMBL/GenBank/DDBJ whole genome shotgun (WGS) entry which is preliminary data.</text>
</comment>
<accession>A0ABQ5QGX6</accession>
<dbReference type="Gene3D" id="3.50.50.60">
    <property type="entry name" value="FAD/NAD(P)-binding domain"/>
    <property type="match status" value="1"/>
</dbReference>
<dbReference type="SUPFAM" id="SSF160996">
    <property type="entry name" value="HI0933 insert domain-like"/>
    <property type="match status" value="1"/>
</dbReference>
<dbReference type="Gene3D" id="2.40.30.10">
    <property type="entry name" value="Translation factors"/>
    <property type="match status" value="1"/>
</dbReference>
<dbReference type="PANTHER" id="PTHR42887:SF2">
    <property type="entry name" value="OS12G0638800 PROTEIN"/>
    <property type="match status" value="1"/>
</dbReference>
<evidence type="ECO:0000256" key="1">
    <source>
        <dbReference type="ARBA" id="ARBA00001974"/>
    </source>
</evidence>
<dbReference type="SUPFAM" id="SSF51905">
    <property type="entry name" value="FAD/NAD(P)-binding domain"/>
    <property type="match status" value="1"/>
</dbReference>
<dbReference type="NCBIfam" id="TIGR00275">
    <property type="entry name" value="aminoacetone oxidase family FAD-binding enzyme"/>
    <property type="match status" value="1"/>
</dbReference>
<evidence type="ECO:0000313" key="7">
    <source>
        <dbReference type="Proteomes" id="UP001165069"/>
    </source>
</evidence>
<dbReference type="PANTHER" id="PTHR42887">
    <property type="entry name" value="OS12G0638800 PROTEIN"/>
    <property type="match status" value="1"/>
</dbReference>
<reference evidence="6 7" key="1">
    <citation type="journal article" date="2023" name="Antonie Van Leeuwenhoek">
        <title>Mesoterricola silvestris gen. nov., sp. nov., Mesoterricola sediminis sp. nov., Geothrix oryzae sp. nov., Geothrix edaphica sp. nov., Geothrix rubra sp. nov., and Geothrix limicola sp. nov., six novel members of Acidobacteriota isolated from soils.</title>
        <authorList>
            <person name="Itoh H."/>
            <person name="Sugisawa Y."/>
            <person name="Mise K."/>
            <person name="Xu Z."/>
            <person name="Kuniyasu M."/>
            <person name="Ushijima N."/>
            <person name="Kawano K."/>
            <person name="Kobayashi E."/>
            <person name="Shiratori Y."/>
            <person name="Masuda Y."/>
            <person name="Senoo K."/>
        </authorList>
    </citation>
    <scope>NUCLEOTIDE SEQUENCE [LARGE SCALE GENOMIC DNA]</scope>
    <source>
        <strain evidence="6 7">Red804</strain>
    </source>
</reference>
<dbReference type="PRINTS" id="PR00368">
    <property type="entry name" value="FADPNR"/>
</dbReference>
<dbReference type="Proteomes" id="UP001165069">
    <property type="component" value="Unassembled WGS sequence"/>
</dbReference>
<gene>
    <name evidence="6" type="ORF">GETHLI_26270</name>
</gene>
<feature type="domain" description="RsdA/BaiN/AoA(So)-like insert" evidence="5">
    <location>
        <begin position="208"/>
        <end position="370"/>
    </location>
</feature>
<evidence type="ECO:0000259" key="4">
    <source>
        <dbReference type="Pfam" id="PF03486"/>
    </source>
</evidence>
<dbReference type="InterPro" id="IPR055178">
    <property type="entry name" value="RsdA/BaiN/AoA(So)-like_dom"/>
</dbReference>
<keyword evidence="2" id="KW-0285">Flavoprotein</keyword>
<proteinExistence type="predicted"/>
<dbReference type="PRINTS" id="PR00411">
    <property type="entry name" value="PNDRDTASEI"/>
</dbReference>
<keyword evidence="7" id="KW-1185">Reference proteome</keyword>
<dbReference type="InterPro" id="IPR004792">
    <property type="entry name" value="BaiN-like"/>
</dbReference>